<dbReference type="SUPFAM" id="SSF48264">
    <property type="entry name" value="Cytochrome P450"/>
    <property type="match status" value="1"/>
</dbReference>
<comment type="caution">
    <text evidence="2">The sequence shown here is derived from an EMBL/GenBank/DDBJ whole genome shotgun (WGS) entry which is preliminary data.</text>
</comment>
<keyword evidence="1" id="KW-0732">Signal</keyword>
<sequence length="172" mass="19365">MISQLFLGSALAYTVWSIACLEANVRKAREFKVPVVRLSIDENNVFWILLQRSVVSIGSPSVGLHPHLQLGPVWALVSPMAINLHFADPDTIQDILMRRGDFQRPTKELKLLELYGPCISTAKWDDWPRHRKVMTTSFNESIIKFVWEEALRPSGGMVRSWAGATGAGIESY</sequence>
<dbReference type="GO" id="GO:0016705">
    <property type="term" value="F:oxidoreductase activity, acting on paired donors, with incorporation or reduction of molecular oxygen"/>
    <property type="evidence" value="ECO:0007669"/>
    <property type="project" value="InterPro"/>
</dbReference>
<accession>A0A9Q0AH99</accession>
<evidence type="ECO:0000313" key="2">
    <source>
        <dbReference type="EMBL" id="KAI1848300.1"/>
    </source>
</evidence>
<dbReference type="AlphaFoldDB" id="A0A9Q0AH99"/>
<keyword evidence="3" id="KW-1185">Reference proteome</keyword>
<dbReference type="EMBL" id="JAFIMR010000087">
    <property type="protein sequence ID" value="KAI1848300.1"/>
    <property type="molecule type" value="Genomic_DNA"/>
</dbReference>
<dbReference type="Proteomes" id="UP000829685">
    <property type="component" value="Unassembled WGS sequence"/>
</dbReference>
<dbReference type="GO" id="GO:0005506">
    <property type="term" value="F:iron ion binding"/>
    <property type="evidence" value="ECO:0007669"/>
    <property type="project" value="InterPro"/>
</dbReference>
<name>A0A9Q0AH99_9PEZI</name>
<feature type="chain" id="PRO_5040179954" description="Cytochrome P450" evidence="1">
    <location>
        <begin position="18"/>
        <end position="172"/>
    </location>
</feature>
<feature type="signal peptide" evidence="1">
    <location>
        <begin position="1"/>
        <end position="17"/>
    </location>
</feature>
<dbReference type="GO" id="GO:0020037">
    <property type="term" value="F:heme binding"/>
    <property type="evidence" value="ECO:0007669"/>
    <property type="project" value="InterPro"/>
</dbReference>
<evidence type="ECO:0000313" key="3">
    <source>
        <dbReference type="Proteomes" id="UP000829685"/>
    </source>
</evidence>
<dbReference type="InterPro" id="IPR036396">
    <property type="entry name" value="Cyt_P450_sf"/>
</dbReference>
<gene>
    <name evidence="2" type="ORF">JX265_013826</name>
</gene>
<evidence type="ECO:0008006" key="4">
    <source>
        <dbReference type="Google" id="ProtNLM"/>
    </source>
</evidence>
<reference evidence="2" key="1">
    <citation type="submission" date="2021-03" db="EMBL/GenBank/DDBJ databases">
        <title>Revisited historic fungal species revealed as producer of novel bioactive compounds through whole genome sequencing and comparative genomics.</title>
        <authorList>
            <person name="Vignolle G.A."/>
            <person name="Hochenegger N."/>
            <person name="Mach R.L."/>
            <person name="Mach-Aigner A.R."/>
            <person name="Javad Rahimi M."/>
            <person name="Salim K.A."/>
            <person name="Chan C.M."/>
            <person name="Lim L.B.L."/>
            <person name="Cai F."/>
            <person name="Druzhinina I.S."/>
            <person name="U'Ren J.M."/>
            <person name="Derntl C."/>
        </authorList>
    </citation>
    <scope>NUCLEOTIDE SEQUENCE</scope>
    <source>
        <strain evidence="2">TUCIM 5799</strain>
    </source>
</reference>
<organism evidence="2 3">
    <name type="scientific">Neoarthrinium moseri</name>
    <dbReference type="NCBI Taxonomy" id="1658444"/>
    <lineage>
        <taxon>Eukaryota</taxon>
        <taxon>Fungi</taxon>
        <taxon>Dikarya</taxon>
        <taxon>Ascomycota</taxon>
        <taxon>Pezizomycotina</taxon>
        <taxon>Sordariomycetes</taxon>
        <taxon>Xylariomycetidae</taxon>
        <taxon>Amphisphaeriales</taxon>
        <taxon>Apiosporaceae</taxon>
        <taxon>Neoarthrinium</taxon>
    </lineage>
</organism>
<dbReference type="GO" id="GO:0004497">
    <property type="term" value="F:monooxygenase activity"/>
    <property type="evidence" value="ECO:0007669"/>
    <property type="project" value="InterPro"/>
</dbReference>
<proteinExistence type="predicted"/>
<evidence type="ECO:0000256" key="1">
    <source>
        <dbReference type="SAM" id="SignalP"/>
    </source>
</evidence>
<dbReference type="Gene3D" id="1.10.630.10">
    <property type="entry name" value="Cytochrome P450"/>
    <property type="match status" value="1"/>
</dbReference>
<protein>
    <recommendedName>
        <fullName evidence="4">Cytochrome P450</fullName>
    </recommendedName>
</protein>